<proteinExistence type="predicted"/>
<dbReference type="Proteomes" id="UP000036681">
    <property type="component" value="Unplaced"/>
</dbReference>
<sequence length="142" mass="15396">MHNSQYKLDVEKWAPDPPAVLKFLLTKTTDAETDVSEFTRYSLPSFSSCDIIFSELSSTLGAKLKLTALLSSSTPSSSTNVPVAAVDVVDEAVDDVSVIVAAILPRSRMVVTVVFSLLVLSLSSDAPIVNCVEMDILILRYR</sequence>
<protein>
    <submittedName>
        <fullName evidence="2">SERPIN domain-containing protein</fullName>
    </submittedName>
</protein>
<reference evidence="2" key="1">
    <citation type="submission" date="2017-02" db="UniProtKB">
        <authorList>
            <consortium name="WormBaseParasite"/>
        </authorList>
    </citation>
    <scope>IDENTIFICATION</scope>
</reference>
<name>A0A0M3ILY5_ASCLU</name>
<keyword evidence="1" id="KW-1185">Reference proteome</keyword>
<evidence type="ECO:0000313" key="2">
    <source>
        <dbReference type="WBParaSite" id="ALUE_0001976301-mRNA-1"/>
    </source>
</evidence>
<organism evidence="1 2">
    <name type="scientific">Ascaris lumbricoides</name>
    <name type="common">Giant roundworm</name>
    <dbReference type="NCBI Taxonomy" id="6252"/>
    <lineage>
        <taxon>Eukaryota</taxon>
        <taxon>Metazoa</taxon>
        <taxon>Ecdysozoa</taxon>
        <taxon>Nematoda</taxon>
        <taxon>Chromadorea</taxon>
        <taxon>Rhabditida</taxon>
        <taxon>Spirurina</taxon>
        <taxon>Ascaridomorpha</taxon>
        <taxon>Ascaridoidea</taxon>
        <taxon>Ascarididae</taxon>
        <taxon>Ascaris</taxon>
    </lineage>
</organism>
<evidence type="ECO:0000313" key="1">
    <source>
        <dbReference type="Proteomes" id="UP000036681"/>
    </source>
</evidence>
<dbReference type="WBParaSite" id="ALUE_0001976301-mRNA-1">
    <property type="protein sequence ID" value="ALUE_0001976301-mRNA-1"/>
    <property type="gene ID" value="ALUE_0001976301"/>
</dbReference>
<dbReference type="AlphaFoldDB" id="A0A0M3ILY5"/>
<accession>A0A0M3ILY5</accession>